<organism evidence="1 2">
    <name type="scientific">Rehmannia glutinosa</name>
    <name type="common">Chinese foxglove</name>
    <dbReference type="NCBI Taxonomy" id="99300"/>
    <lineage>
        <taxon>Eukaryota</taxon>
        <taxon>Viridiplantae</taxon>
        <taxon>Streptophyta</taxon>
        <taxon>Embryophyta</taxon>
        <taxon>Tracheophyta</taxon>
        <taxon>Spermatophyta</taxon>
        <taxon>Magnoliopsida</taxon>
        <taxon>eudicotyledons</taxon>
        <taxon>Gunneridae</taxon>
        <taxon>Pentapetalae</taxon>
        <taxon>asterids</taxon>
        <taxon>lamiids</taxon>
        <taxon>Lamiales</taxon>
        <taxon>Orobanchaceae</taxon>
        <taxon>Rehmannieae</taxon>
        <taxon>Rehmannia</taxon>
    </lineage>
</organism>
<evidence type="ECO:0000313" key="1">
    <source>
        <dbReference type="EMBL" id="KAK6124791.1"/>
    </source>
</evidence>
<gene>
    <name evidence="1" type="ORF">DH2020_041464</name>
</gene>
<comment type="caution">
    <text evidence="1">The sequence shown here is derived from an EMBL/GenBank/DDBJ whole genome shotgun (WGS) entry which is preliminary data.</text>
</comment>
<accession>A0ABR0UQQ6</accession>
<dbReference type="PANTHER" id="PTHR35317">
    <property type="entry name" value="OS04G0629600 PROTEIN"/>
    <property type="match status" value="1"/>
</dbReference>
<dbReference type="Pfam" id="PF14223">
    <property type="entry name" value="Retrotran_gag_2"/>
    <property type="match status" value="1"/>
</dbReference>
<evidence type="ECO:0000313" key="2">
    <source>
        <dbReference type="Proteomes" id="UP001318860"/>
    </source>
</evidence>
<name>A0ABR0UQQ6_REHGL</name>
<dbReference type="Proteomes" id="UP001318860">
    <property type="component" value="Unassembled WGS sequence"/>
</dbReference>
<protein>
    <recommendedName>
        <fullName evidence="3">DUF4219 domain-containing protein</fullName>
    </recommendedName>
</protein>
<sequence length="244" mass="28359">MANNGVASFQFPHLTKENYEKWYLRMKVLLGSQDVWEVVEKGYEKPQNEATLSPTENDTLSKTKKKDQQVLTLIYQCLDDSMFEKVADATTSKEAWEILAKSLQGVDKMKKVRLLELLKSLRGDFEALKMNESEAILDYCSRVKAVVNQLKRYGDKIEDVRVVEKILRSLTPKFDYIVCVIEETKDQDSISIEEFEGSLQAHEEKIKRRQEEPLEQVLKVKATLRNDAEKKNNFKGRRRGRGYE</sequence>
<proteinExistence type="predicted"/>
<dbReference type="PANTHER" id="PTHR35317:SF28">
    <property type="entry name" value="ZINC FINGER, CCHC-TYPE, RIBONUCLEASE H-LIKE DOMAIN, GAG-PRE-INTEGRASE DOMAIN PROTEIN-RELATED"/>
    <property type="match status" value="1"/>
</dbReference>
<dbReference type="EMBL" id="JABTTQ020002301">
    <property type="protein sequence ID" value="KAK6124791.1"/>
    <property type="molecule type" value="Genomic_DNA"/>
</dbReference>
<keyword evidence="2" id="KW-1185">Reference proteome</keyword>
<evidence type="ECO:0008006" key="3">
    <source>
        <dbReference type="Google" id="ProtNLM"/>
    </source>
</evidence>
<reference evidence="1 2" key="1">
    <citation type="journal article" date="2021" name="Comput. Struct. Biotechnol. J.">
        <title>De novo genome assembly of the potent medicinal plant Rehmannia glutinosa using nanopore technology.</title>
        <authorList>
            <person name="Ma L."/>
            <person name="Dong C."/>
            <person name="Song C."/>
            <person name="Wang X."/>
            <person name="Zheng X."/>
            <person name="Niu Y."/>
            <person name="Chen S."/>
            <person name="Feng W."/>
        </authorList>
    </citation>
    <scope>NUCLEOTIDE SEQUENCE [LARGE SCALE GENOMIC DNA]</scope>
    <source>
        <strain evidence="1">DH-2019</strain>
    </source>
</reference>